<evidence type="ECO:0000313" key="1">
    <source>
        <dbReference type="EMBL" id="KAB2808047.1"/>
    </source>
</evidence>
<dbReference type="SFLD" id="SFLDS00003">
    <property type="entry name" value="Haloacid_Dehalogenase"/>
    <property type="match status" value="1"/>
</dbReference>
<dbReference type="InterPro" id="IPR006439">
    <property type="entry name" value="HAD-SF_hydro_IA"/>
</dbReference>
<dbReference type="InterPro" id="IPR011951">
    <property type="entry name" value="HAD-SF_hydro_IA_YjjG/PynA"/>
</dbReference>
<dbReference type="Gene3D" id="3.40.50.1000">
    <property type="entry name" value="HAD superfamily/HAD-like"/>
    <property type="match status" value="1"/>
</dbReference>
<evidence type="ECO:0000313" key="2">
    <source>
        <dbReference type="Proteomes" id="UP000468650"/>
    </source>
</evidence>
<dbReference type="Proteomes" id="UP000468650">
    <property type="component" value="Unassembled WGS sequence"/>
</dbReference>
<dbReference type="PRINTS" id="PR00413">
    <property type="entry name" value="HADHALOGNASE"/>
</dbReference>
<dbReference type="RefSeq" id="WP_151667861.1">
    <property type="nucleotide sequence ID" value="NZ_WBVO01000009.1"/>
</dbReference>
<dbReference type="CDD" id="cd04305">
    <property type="entry name" value="HAD_Neu5Ac-Pase_like"/>
    <property type="match status" value="1"/>
</dbReference>
<accession>A0A6N6RE77</accession>
<dbReference type="PANTHER" id="PTHR47478">
    <property type="match status" value="1"/>
</dbReference>
<dbReference type="OrthoDB" id="9802350at2"/>
<reference evidence="1 2" key="1">
    <citation type="submission" date="2019-09" db="EMBL/GenBank/DDBJ databases">
        <title>Genomes of family Cryomorphaceae.</title>
        <authorList>
            <person name="Bowman J.P."/>
        </authorList>
    </citation>
    <scope>NUCLEOTIDE SEQUENCE [LARGE SCALE GENOMIC DNA]</scope>
    <source>
        <strain evidence="1 2">LMG 25704</strain>
    </source>
</reference>
<dbReference type="GO" id="GO:0008253">
    <property type="term" value="F:5'-nucleotidase activity"/>
    <property type="evidence" value="ECO:0007669"/>
    <property type="project" value="InterPro"/>
</dbReference>
<dbReference type="Gene3D" id="1.10.150.240">
    <property type="entry name" value="Putative phosphatase, domain 2"/>
    <property type="match status" value="1"/>
</dbReference>
<dbReference type="InterPro" id="IPR036412">
    <property type="entry name" value="HAD-like_sf"/>
</dbReference>
<organism evidence="1 2">
    <name type="scientific">Phaeocystidibacter luteus</name>
    <dbReference type="NCBI Taxonomy" id="911197"/>
    <lineage>
        <taxon>Bacteria</taxon>
        <taxon>Pseudomonadati</taxon>
        <taxon>Bacteroidota</taxon>
        <taxon>Flavobacteriia</taxon>
        <taxon>Flavobacteriales</taxon>
        <taxon>Phaeocystidibacteraceae</taxon>
        <taxon>Phaeocystidibacter</taxon>
    </lineage>
</organism>
<dbReference type="InterPro" id="IPR023214">
    <property type="entry name" value="HAD_sf"/>
</dbReference>
<dbReference type="PANTHER" id="PTHR47478:SF1">
    <property type="entry name" value="PYRIMIDINE 5'-NUCLEOTIDASE YJJG"/>
    <property type="match status" value="1"/>
</dbReference>
<dbReference type="SFLD" id="SFLDG01129">
    <property type="entry name" value="C1.5:_HAD__Beta-PGM__Phosphata"/>
    <property type="match status" value="1"/>
</dbReference>
<keyword evidence="2" id="KW-1185">Reference proteome</keyword>
<dbReference type="NCBIfam" id="TIGR02254">
    <property type="entry name" value="YjjG_YfnB"/>
    <property type="match status" value="1"/>
</dbReference>
<name>A0A6N6RE77_9FLAO</name>
<proteinExistence type="predicted"/>
<dbReference type="NCBIfam" id="TIGR01549">
    <property type="entry name" value="HAD-SF-IA-v1"/>
    <property type="match status" value="1"/>
</dbReference>
<dbReference type="EMBL" id="WBVO01000009">
    <property type="protein sequence ID" value="KAB2808047.1"/>
    <property type="molecule type" value="Genomic_DNA"/>
</dbReference>
<dbReference type="SUPFAM" id="SSF56784">
    <property type="entry name" value="HAD-like"/>
    <property type="match status" value="1"/>
</dbReference>
<dbReference type="AlphaFoldDB" id="A0A6N6RE77"/>
<sequence length="231" mass="26886">MHDISHLFFDLDHTLWDFKLNSRETLSELFHELRLQEHGVRDVEAFIETYEEVNDEKWAAYRAGTIDKETLRKTRFSSTLKRFEVEHPEMSQHMEVEYIKRSPHKTRLFPGTLEVLGQLQEKYEMHIITNGFSEVQDIKMSKSGLKPFFKSVISSEMVGVNKPDPKIFLHALDSANAKRNRSVMIGDNLEADIRGARRVGMHQVFFNPEGQSHADKISAEIHSMPQLLELF</sequence>
<dbReference type="Pfam" id="PF00702">
    <property type="entry name" value="Hydrolase"/>
    <property type="match status" value="1"/>
</dbReference>
<protein>
    <submittedName>
        <fullName evidence="1">Noncanonical pyrimidine nucleotidase, YjjG family</fullName>
    </submittedName>
</protein>
<dbReference type="InterPro" id="IPR023198">
    <property type="entry name" value="PGP-like_dom2"/>
</dbReference>
<comment type="caution">
    <text evidence="1">The sequence shown here is derived from an EMBL/GenBank/DDBJ whole genome shotgun (WGS) entry which is preliminary data.</text>
</comment>
<gene>
    <name evidence="1" type="ORF">F8C67_10775</name>
</gene>
<dbReference type="SFLD" id="SFLDG01135">
    <property type="entry name" value="C1.5.6:_HAD__Beta-PGM__Phospha"/>
    <property type="match status" value="1"/>
</dbReference>
<dbReference type="InterPro" id="IPR052550">
    <property type="entry name" value="Pyrimidine_5'-ntase_YjjG"/>
</dbReference>